<keyword evidence="1 4" id="KW-0808">Transferase</keyword>
<sequence length="152" mass="17237">MTFDIRPALVADLDTVVDITRRAYDVYLPILGYPPVPVTEDYAPRIARGEVWLGLEDGAIAALIVIERDVDHDMIFSVAVDPDHAGYGYGRRLIDFAEERARDAGRATIRLYTNALMTRNIALYKRLGFEETGRRPNPKRPVFTIVDMTKRL</sequence>
<accession>A0A2C9D2K0</accession>
<dbReference type="InterPro" id="IPR050832">
    <property type="entry name" value="Bact_Acetyltransf"/>
</dbReference>
<keyword evidence="5" id="KW-1185">Reference proteome</keyword>
<dbReference type="PANTHER" id="PTHR43877:SF2">
    <property type="entry name" value="AMINOALKYLPHOSPHONATE N-ACETYLTRANSFERASE-RELATED"/>
    <property type="match status" value="1"/>
</dbReference>
<evidence type="ECO:0000256" key="1">
    <source>
        <dbReference type="ARBA" id="ARBA00022679"/>
    </source>
</evidence>
<evidence type="ECO:0000259" key="3">
    <source>
        <dbReference type="PROSITE" id="PS51186"/>
    </source>
</evidence>
<evidence type="ECO:0000313" key="4">
    <source>
        <dbReference type="EMBL" id="SON54409.1"/>
    </source>
</evidence>
<protein>
    <submittedName>
        <fullName evidence="4">Ribosomal-protein-alanine N-acetyltransferase</fullName>
    </submittedName>
</protein>
<dbReference type="CDD" id="cd04301">
    <property type="entry name" value="NAT_SF"/>
    <property type="match status" value="1"/>
</dbReference>
<proteinExistence type="predicted"/>
<reference evidence="5" key="1">
    <citation type="submission" date="2017-09" db="EMBL/GenBank/DDBJ databases">
        <title>Genome sequence of Nannocystis excedens DSM 71.</title>
        <authorList>
            <person name="Blom J."/>
        </authorList>
    </citation>
    <scope>NUCLEOTIDE SEQUENCE [LARGE SCALE GENOMIC DNA]</scope>
    <source>
        <strain evidence="5">type strain: E19</strain>
    </source>
</reference>
<dbReference type="PROSITE" id="PS51186">
    <property type="entry name" value="GNAT"/>
    <property type="match status" value="1"/>
</dbReference>
<dbReference type="Pfam" id="PF00583">
    <property type="entry name" value="Acetyltransf_1"/>
    <property type="match status" value="1"/>
</dbReference>
<evidence type="ECO:0000256" key="2">
    <source>
        <dbReference type="ARBA" id="ARBA00023315"/>
    </source>
</evidence>
<dbReference type="PANTHER" id="PTHR43877">
    <property type="entry name" value="AMINOALKYLPHOSPHONATE N-ACETYLTRANSFERASE-RELATED-RELATED"/>
    <property type="match status" value="1"/>
</dbReference>
<organism evidence="4 5">
    <name type="scientific">Hartmannibacter diazotrophicus</name>
    <dbReference type="NCBI Taxonomy" id="1482074"/>
    <lineage>
        <taxon>Bacteria</taxon>
        <taxon>Pseudomonadati</taxon>
        <taxon>Pseudomonadota</taxon>
        <taxon>Alphaproteobacteria</taxon>
        <taxon>Hyphomicrobiales</taxon>
        <taxon>Pleomorphomonadaceae</taxon>
        <taxon>Hartmannibacter</taxon>
    </lineage>
</organism>
<dbReference type="SUPFAM" id="SSF55729">
    <property type="entry name" value="Acyl-CoA N-acyltransferases (Nat)"/>
    <property type="match status" value="1"/>
</dbReference>
<gene>
    <name evidence="4" type="ORF">HDIA_0868</name>
</gene>
<dbReference type="Gene3D" id="3.40.630.30">
    <property type="match status" value="1"/>
</dbReference>
<evidence type="ECO:0000313" key="5">
    <source>
        <dbReference type="Proteomes" id="UP000223606"/>
    </source>
</evidence>
<dbReference type="AlphaFoldDB" id="A0A2C9D2K0"/>
<dbReference type="RefSeq" id="WP_245884157.1">
    <property type="nucleotide sequence ID" value="NZ_LT960614.1"/>
</dbReference>
<feature type="domain" description="N-acetyltransferase" evidence="3">
    <location>
        <begin position="3"/>
        <end position="152"/>
    </location>
</feature>
<dbReference type="InterPro" id="IPR000182">
    <property type="entry name" value="GNAT_dom"/>
</dbReference>
<dbReference type="InterPro" id="IPR016181">
    <property type="entry name" value="Acyl_CoA_acyltransferase"/>
</dbReference>
<keyword evidence="2" id="KW-0012">Acyltransferase</keyword>
<dbReference type="KEGG" id="hdi:HDIA_0868"/>
<name>A0A2C9D2K0_9HYPH</name>
<dbReference type="GO" id="GO:0016747">
    <property type="term" value="F:acyltransferase activity, transferring groups other than amino-acyl groups"/>
    <property type="evidence" value="ECO:0007669"/>
    <property type="project" value="InterPro"/>
</dbReference>
<dbReference type="Proteomes" id="UP000223606">
    <property type="component" value="Chromosome 1"/>
</dbReference>
<dbReference type="EMBL" id="LT960614">
    <property type="protein sequence ID" value="SON54409.1"/>
    <property type="molecule type" value="Genomic_DNA"/>
</dbReference>